<keyword evidence="1" id="KW-0812">Transmembrane</keyword>
<feature type="transmembrane region" description="Helical" evidence="1">
    <location>
        <begin position="12"/>
        <end position="32"/>
    </location>
</feature>
<comment type="caution">
    <text evidence="3">The sequence shown here is derived from an EMBL/GenBank/DDBJ whole genome shotgun (WGS) entry which is preliminary data.</text>
</comment>
<sequence length="359" mass="41735">MSNSANSSNDDGMAPTYIVAIILLALLLFYWLFHNQLIRAIFIIKRFELSIIMLWDNHYSMLMNWCNHVLESTVTLKQLKYLGYNTSDALMSIFWCVGITFIIIIFFFHPNRKYRQTFSMPSLSQFIAQRFHKVYTPKNETPSKTNLGTALTPVEYLQHHHLTPNERLDLIALHSNLSQQLGNRCGNVAQESLEISGLAVAFSLYILDKRKQADTLLSYLNYEFSQHNNQLKNFVNRYKLNKYLNKHLMECMSHDNIQKIVTKHHYTYTMLCSLLSTARKGGIVPTSSFLWLKPVNRTLWYALNNVGRKTLFSEGAAVISHWQFELSLNMPFSSPMIDNVSKALQQEYQLYESLHHDKS</sequence>
<evidence type="ECO:0000313" key="4">
    <source>
        <dbReference type="Proteomes" id="UP000636949"/>
    </source>
</evidence>
<keyword evidence="4" id="KW-1185">Reference proteome</keyword>
<dbReference type="RefSeq" id="WP_117003641.1">
    <property type="nucleotide sequence ID" value="NZ_BMJS01000034.1"/>
</dbReference>
<keyword evidence="1" id="KW-1133">Transmembrane helix</keyword>
<dbReference type="OrthoDB" id="5616932at2"/>
<protein>
    <submittedName>
        <fullName evidence="3">Phosphoesterase</fullName>
    </submittedName>
</protein>
<organism evidence="3 4">
    <name type="scientific">Cysteiniphilum litorale</name>
    <dbReference type="NCBI Taxonomy" id="2056700"/>
    <lineage>
        <taxon>Bacteria</taxon>
        <taxon>Pseudomonadati</taxon>
        <taxon>Pseudomonadota</taxon>
        <taxon>Gammaproteobacteria</taxon>
        <taxon>Thiotrichales</taxon>
        <taxon>Fastidiosibacteraceae</taxon>
        <taxon>Cysteiniphilum</taxon>
    </lineage>
</organism>
<dbReference type="Pfam" id="PF23127">
    <property type="entry name" value="DotM_C"/>
    <property type="match status" value="1"/>
</dbReference>
<evidence type="ECO:0000313" key="3">
    <source>
        <dbReference type="EMBL" id="GGG05061.1"/>
    </source>
</evidence>
<proteinExistence type="predicted"/>
<reference evidence="3" key="1">
    <citation type="journal article" date="2014" name="Int. J. Syst. Evol. Microbiol.">
        <title>Complete genome sequence of Corynebacterium casei LMG S-19264T (=DSM 44701T), isolated from a smear-ripened cheese.</title>
        <authorList>
            <consortium name="US DOE Joint Genome Institute (JGI-PGF)"/>
            <person name="Walter F."/>
            <person name="Albersmeier A."/>
            <person name="Kalinowski J."/>
            <person name="Ruckert C."/>
        </authorList>
    </citation>
    <scope>NUCLEOTIDE SEQUENCE</scope>
    <source>
        <strain evidence="3">CGMCC 1.15758</strain>
    </source>
</reference>
<keyword evidence="1" id="KW-0472">Membrane</keyword>
<dbReference type="Proteomes" id="UP000636949">
    <property type="component" value="Unassembled WGS sequence"/>
</dbReference>
<dbReference type="AlphaFoldDB" id="A0A8J3E9Y0"/>
<accession>A0A8J3E9Y0</accession>
<dbReference type="InterPro" id="IPR056464">
    <property type="entry name" value="DotM_C"/>
</dbReference>
<gene>
    <name evidence="3" type="primary">icmP</name>
    <name evidence="3" type="ORF">GCM10010995_23160</name>
</gene>
<name>A0A8J3E9Y0_9GAMM</name>
<dbReference type="EMBL" id="BMJS01000034">
    <property type="protein sequence ID" value="GGG05061.1"/>
    <property type="molecule type" value="Genomic_DNA"/>
</dbReference>
<evidence type="ECO:0000259" key="2">
    <source>
        <dbReference type="Pfam" id="PF23127"/>
    </source>
</evidence>
<reference evidence="3" key="2">
    <citation type="submission" date="2020-09" db="EMBL/GenBank/DDBJ databases">
        <authorList>
            <person name="Sun Q."/>
            <person name="Zhou Y."/>
        </authorList>
    </citation>
    <scope>NUCLEOTIDE SEQUENCE</scope>
    <source>
        <strain evidence="3">CGMCC 1.15758</strain>
    </source>
</reference>
<feature type="domain" description="DotM C-terminal cytoplasmic" evidence="2">
    <location>
        <begin position="176"/>
        <end position="345"/>
    </location>
</feature>
<feature type="transmembrane region" description="Helical" evidence="1">
    <location>
        <begin position="89"/>
        <end position="108"/>
    </location>
</feature>
<evidence type="ECO:0000256" key="1">
    <source>
        <dbReference type="SAM" id="Phobius"/>
    </source>
</evidence>